<accession>A0AAU9PIK1</accession>
<dbReference type="Proteomes" id="UP001157418">
    <property type="component" value="Unassembled WGS sequence"/>
</dbReference>
<evidence type="ECO:0000313" key="2">
    <source>
        <dbReference type="Proteomes" id="UP001157418"/>
    </source>
</evidence>
<name>A0AAU9PIK1_9ASTR</name>
<reference evidence="1 2" key="1">
    <citation type="submission" date="2022-01" db="EMBL/GenBank/DDBJ databases">
        <authorList>
            <person name="Xiong W."/>
            <person name="Schranz E."/>
        </authorList>
    </citation>
    <scope>NUCLEOTIDE SEQUENCE [LARGE SCALE GENOMIC DNA]</scope>
</reference>
<comment type="caution">
    <text evidence="1">The sequence shown here is derived from an EMBL/GenBank/DDBJ whole genome shotgun (WGS) entry which is preliminary data.</text>
</comment>
<evidence type="ECO:0000313" key="1">
    <source>
        <dbReference type="EMBL" id="CAH1449743.1"/>
    </source>
</evidence>
<gene>
    <name evidence="1" type="ORF">LVIROSA_LOCUS35211</name>
</gene>
<organism evidence="1 2">
    <name type="scientific">Lactuca virosa</name>
    <dbReference type="NCBI Taxonomy" id="75947"/>
    <lineage>
        <taxon>Eukaryota</taxon>
        <taxon>Viridiplantae</taxon>
        <taxon>Streptophyta</taxon>
        <taxon>Embryophyta</taxon>
        <taxon>Tracheophyta</taxon>
        <taxon>Spermatophyta</taxon>
        <taxon>Magnoliopsida</taxon>
        <taxon>eudicotyledons</taxon>
        <taxon>Gunneridae</taxon>
        <taxon>Pentapetalae</taxon>
        <taxon>asterids</taxon>
        <taxon>campanulids</taxon>
        <taxon>Asterales</taxon>
        <taxon>Asteraceae</taxon>
        <taxon>Cichorioideae</taxon>
        <taxon>Cichorieae</taxon>
        <taxon>Lactucinae</taxon>
        <taxon>Lactuca</taxon>
    </lineage>
</organism>
<sequence>MDSLQSTITKTTLFAPISTFKFLLSLLHTQEGSLFLQIYSIKPSRLKISRPGSSISYSLTIFVYIKVQTEGSHAVLCRSSSRNQQGFKGQSPP</sequence>
<proteinExistence type="predicted"/>
<keyword evidence="2" id="KW-1185">Reference proteome</keyword>
<dbReference type="EMBL" id="CAKMRJ010005634">
    <property type="protein sequence ID" value="CAH1449743.1"/>
    <property type="molecule type" value="Genomic_DNA"/>
</dbReference>
<protein>
    <submittedName>
        <fullName evidence="1">Uncharacterized protein</fullName>
    </submittedName>
</protein>
<dbReference type="AlphaFoldDB" id="A0AAU9PIK1"/>